<evidence type="ECO:0000313" key="2">
    <source>
        <dbReference type="EMBL" id="MCZ8512050.1"/>
    </source>
</evidence>
<feature type="region of interest" description="Disordered" evidence="1">
    <location>
        <begin position="1"/>
        <end position="48"/>
    </location>
</feature>
<protein>
    <recommendedName>
        <fullName evidence="4">DUF4025 domain-containing protein</fullName>
    </recommendedName>
</protein>
<gene>
    <name evidence="2" type="ORF">O9H85_06335</name>
</gene>
<dbReference type="RefSeq" id="WP_269880438.1">
    <property type="nucleotide sequence ID" value="NZ_JAQAGZ010000003.1"/>
</dbReference>
<dbReference type="EMBL" id="JAQAGZ010000003">
    <property type="protein sequence ID" value="MCZ8512050.1"/>
    <property type="molecule type" value="Genomic_DNA"/>
</dbReference>
<evidence type="ECO:0000313" key="3">
    <source>
        <dbReference type="Proteomes" id="UP001527882"/>
    </source>
</evidence>
<name>A0ABT4Q5U3_9BACL</name>
<accession>A0ABT4Q5U3</accession>
<organism evidence="2 3">
    <name type="scientific">Paenibacillus gyeongsangnamensis</name>
    <dbReference type="NCBI Taxonomy" id="3388067"/>
    <lineage>
        <taxon>Bacteria</taxon>
        <taxon>Bacillati</taxon>
        <taxon>Bacillota</taxon>
        <taxon>Bacilli</taxon>
        <taxon>Bacillales</taxon>
        <taxon>Paenibacillaceae</taxon>
        <taxon>Paenibacillus</taxon>
    </lineage>
</organism>
<evidence type="ECO:0000256" key="1">
    <source>
        <dbReference type="SAM" id="MobiDB-lite"/>
    </source>
</evidence>
<keyword evidence="3" id="KW-1185">Reference proteome</keyword>
<feature type="compositionally biased region" description="Basic and acidic residues" evidence="1">
    <location>
        <begin position="16"/>
        <end position="30"/>
    </location>
</feature>
<comment type="caution">
    <text evidence="2">The sequence shown here is derived from an EMBL/GenBank/DDBJ whole genome shotgun (WGS) entry which is preliminary data.</text>
</comment>
<dbReference type="Proteomes" id="UP001527882">
    <property type="component" value="Unassembled WGS sequence"/>
</dbReference>
<evidence type="ECO:0008006" key="4">
    <source>
        <dbReference type="Google" id="ProtNLM"/>
    </source>
</evidence>
<sequence length="48" mass="5350">MDEQKEKVSSVDPETGETKEVTLVLDHDGHSGGMKYSVEQEPDESNEQ</sequence>
<reference evidence="2 3" key="1">
    <citation type="submission" date="2022-12" db="EMBL/GenBank/DDBJ databases">
        <title>Draft genome sequence of Paenibacillus sp. dW9.</title>
        <authorList>
            <person name="Choi E.-W."/>
            <person name="Kim D.-U."/>
        </authorList>
    </citation>
    <scope>NUCLEOTIDE SEQUENCE [LARGE SCALE GENOMIC DNA]</scope>
    <source>
        <strain evidence="3">dW9</strain>
    </source>
</reference>
<proteinExistence type="predicted"/>